<dbReference type="SUPFAM" id="SSF55729">
    <property type="entry name" value="Acyl-CoA N-acyltransferases (Nat)"/>
    <property type="match status" value="1"/>
</dbReference>
<evidence type="ECO:0000259" key="1">
    <source>
        <dbReference type="PROSITE" id="PS51186"/>
    </source>
</evidence>
<dbReference type="EMBL" id="FUYN01000004">
    <property type="protein sequence ID" value="SKB53710.1"/>
    <property type="molecule type" value="Genomic_DNA"/>
</dbReference>
<dbReference type="GO" id="GO:0016747">
    <property type="term" value="F:acyltransferase activity, transferring groups other than amino-acyl groups"/>
    <property type="evidence" value="ECO:0007669"/>
    <property type="project" value="InterPro"/>
</dbReference>
<accession>A0A1T5C3K3</accession>
<dbReference type="PROSITE" id="PS51186">
    <property type="entry name" value="GNAT"/>
    <property type="match status" value="1"/>
</dbReference>
<dbReference type="AlphaFoldDB" id="A0A1T5C3K3"/>
<dbReference type="Proteomes" id="UP000243406">
    <property type="component" value="Unassembled WGS sequence"/>
</dbReference>
<sequence>MFIKYEELLLNSKPAAFTTLYEGLIINYAGINQFTKSIHPLYDRKNNIHERIASVEAILANYNQIPEYRIVFQKDYQEFDEELFRNGYERSGHGTVKMIDIKPLQNELFTFANFIQNGVFIEEEIKDFWIDDFSYLMNYSQVEDKIFRDSIKRLIVPCSTFTLIEENTLIGQAYATFQENYMIINSIVINKKTRNLSYGKRLLMSMLSYALKRGAEIAIADVDYLDTAGNKLFDKVKFEDIYGYCYRIKRITK</sequence>
<evidence type="ECO:0000313" key="2">
    <source>
        <dbReference type="EMBL" id="SKB53710.1"/>
    </source>
</evidence>
<dbReference type="Gene3D" id="3.40.630.30">
    <property type="match status" value="1"/>
</dbReference>
<protein>
    <recommendedName>
        <fullName evidence="1">N-acetyltransferase domain-containing protein</fullName>
    </recommendedName>
</protein>
<dbReference type="OrthoDB" id="1758117at2"/>
<proteinExistence type="predicted"/>
<organism evidence="2 3">
    <name type="scientific">Acetoanaerobium noterae</name>
    <dbReference type="NCBI Taxonomy" id="745369"/>
    <lineage>
        <taxon>Bacteria</taxon>
        <taxon>Bacillati</taxon>
        <taxon>Bacillota</taxon>
        <taxon>Clostridia</taxon>
        <taxon>Peptostreptococcales</taxon>
        <taxon>Filifactoraceae</taxon>
        <taxon>Acetoanaerobium</taxon>
    </lineage>
</organism>
<feature type="domain" description="N-acetyltransferase" evidence="1">
    <location>
        <begin position="123"/>
        <end position="253"/>
    </location>
</feature>
<evidence type="ECO:0000313" key="3">
    <source>
        <dbReference type="Proteomes" id="UP000243406"/>
    </source>
</evidence>
<gene>
    <name evidence="2" type="ORF">SAMN02745120_1973</name>
</gene>
<dbReference type="Pfam" id="PF00583">
    <property type="entry name" value="Acetyltransf_1"/>
    <property type="match status" value="1"/>
</dbReference>
<dbReference type="RefSeq" id="WP_079589787.1">
    <property type="nucleotide sequence ID" value="NZ_DAMCMJ010000001.1"/>
</dbReference>
<reference evidence="3" key="1">
    <citation type="submission" date="2017-02" db="EMBL/GenBank/DDBJ databases">
        <authorList>
            <person name="Varghese N."/>
            <person name="Submissions S."/>
        </authorList>
    </citation>
    <scope>NUCLEOTIDE SEQUENCE [LARGE SCALE GENOMIC DNA]</scope>
    <source>
        <strain evidence="3">ATCC 35199</strain>
    </source>
</reference>
<keyword evidence="3" id="KW-1185">Reference proteome</keyword>
<dbReference type="InterPro" id="IPR016181">
    <property type="entry name" value="Acyl_CoA_acyltransferase"/>
</dbReference>
<dbReference type="InterPro" id="IPR000182">
    <property type="entry name" value="GNAT_dom"/>
</dbReference>
<name>A0A1T5C3K3_9FIRM</name>